<dbReference type="Pfam" id="PF01055">
    <property type="entry name" value="Glyco_hydro_31_2nd"/>
    <property type="match status" value="1"/>
</dbReference>
<keyword evidence="1" id="KW-0378">Hydrolase</keyword>
<evidence type="ECO:0000313" key="6">
    <source>
        <dbReference type="Proteomes" id="UP000234505"/>
    </source>
</evidence>
<name>A0A2J4RGV3_9ENTR</name>
<feature type="non-terminal residue" evidence="5">
    <location>
        <position position="1"/>
    </location>
</feature>
<dbReference type="InterPro" id="IPR013780">
    <property type="entry name" value="Glyco_hydro_b"/>
</dbReference>
<dbReference type="AlphaFoldDB" id="A0A2J4RGV3"/>
<dbReference type="PANTHER" id="PTHR22762:SF165">
    <property type="entry name" value="PUTATIVE (AFU_ORTHOLOGUE AFUA_1G06560)-RELATED"/>
    <property type="match status" value="1"/>
</dbReference>
<keyword evidence="1" id="KW-0326">Glycosidase</keyword>
<dbReference type="Gene3D" id="3.20.20.80">
    <property type="entry name" value="Glycosidases"/>
    <property type="match status" value="1"/>
</dbReference>
<dbReference type="InterPro" id="IPR000322">
    <property type="entry name" value="Glyco_hydro_31_TIM"/>
</dbReference>
<evidence type="ECO:0000259" key="4">
    <source>
        <dbReference type="Pfam" id="PF21365"/>
    </source>
</evidence>
<evidence type="ECO:0000256" key="1">
    <source>
        <dbReference type="RuleBase" id="RU361185"/>
    </source>
</evidence>
<comment type="similarity">
    <text evidence="1">Belongs to the glycosyl hydrolase 31 family.</text>
</comment>
<feature type="domain" description="Glycoside hydrolase family 31 TIM barrel" evidence="2">
    <location>
        <begin position="2"/>
        <end position="31"/>
    </location>
</feature>
<reference evidence="5 6" key="2">
    <citation type="submission" date="2018-01" db="EMBL/GenBank/DDBJ databases">
        <title>Genomic study of Klebsiella pneumoniae.</title>
        <authorList>
            <person name="Yang Y."/>
            <person name="Bicalho R."/>
        </authorList>
    </citation>
    <scope>NUCLEOTIDE SEQUENCE [LARGE SCALE GENOMIC DNA]</scope>
    <source>
        <strain evidence="5 6">A11</strain>
    </source>
</reference>
<dbReference type="Pfam" id="PF21365">
    <property type="entry name" value="Glyco_hydro_31_3rd"/>
    <property type="match status" value="1"/>
</dbReference>
<protein>
    <submittedName>
        <fullName evidence="5">Alpha-glucosidase</fullName>
    </submittedName>
</protein>
<dbReference type="PANTHER" id="PTHR22762">
    <property type="entry name" value="ALPHA-GLUCOSIDASE"/>
    <property type="match status" value="1"/>
</dbReference>
<reference evidence="5 6" key="1">
    <citation type="submission" date="2017-11" db="EMBL/GenBank/DDBJ databases">
        <authorList>
            <person name="Han C.G."/>
        </authorList>
    </citation>
    <scope>NUCLEOTIDE SEQUENCE [LARGE SCALE GENOMIC DNA]</scope>
    <source>
        <strain evidence="5 6">A11</strain>
    </source>
</reference>
<dbReference type="EMBL" id="PIDS01000162">
    <property type="protein sequence ID" value="PLL42571.1"/>
    <property type="molecule type" value="Genomic_DNA"/>
</dbReference>
<dbReference type="InterPro" id="IPR048395">
    <property type="entry name" value="Glyco_hydro_31_C"/>
</dbReference>
<dbReference type="Proteomes" id="UP000234505">
    <property type="component" value="Unassembled WGS sequence"/>
</dbReference>
<feature type="domain" description="DUF5110" evidence="3">
    <location>
        <begin position="146"/>
        <end position="210"/>
    </location>
</feature>
<sequence length="231" mass="26632">VNEAWMYPEVTPAIRSAIELRYRLLPYLYTLLWQAHADDEPMLRPTFLDHEHDPQTFAECDDFLLGRDLLVASVVEPGARQRRVWLPANQDGWYDFDSHQWFAGGQWIVLDAPLEKLPLLVRAGAGLPLSERVRHVDAQTDDNRELKLFPLKGVGTRRGLLFEDDGESWGYQNGHALWVEWEMVCDSASINLKVNARGDYRPAWKALKVSLPAGEKRRLLVNGEERSEWRV</sequence>
<dbReference type="Pfam" id="PF17137">
    <property type="entry name" value="DUF5110"/>
    <property type="match status" value="1"/>
</dbReference>
<gene>
    <name evidence="5" type="ORF">CWN50_07400</name>
</gene>
<dbReference type="InterPro" id="IPR033403">
    <property type="entry name" value="DUF5110"/>
</dbReference>
<dbReference type="GO" id="GO:0005975">
    <property type="term" value="P:carbohydrate metabolic process"/>
    <property type="evidence" value="ECO:0007669"/>
    <property type="project" value="InterPro"/>
</dbReference>
<dbReference type="Gene3D" id="2.60.40.1180">
    <property type="entry name" value="Golgi alpha-mannosidase II"/>
    <property type="match status" value="2"/>
</dbReference>
<proteinExistence type="inferred from homology"/>
<accession>A0A2J4RGV3</accession>
<evidence type="ECO:0000259" key="3">
    <source>
        <dbReference type="Pfam" id="PF17137"/>
    </source>
</evidence>
<dbReference type="GO" id="GO:0004553">
    <property type="term" value="F:hydrolase activity, hydrolyzing O-glycosyl compounds"/>
    <property type="evidence" value="ECO:0007669"/>
    <property type="project" value="InterPro"/>
</dbReference>
<evidence type="ECO:0000313" key="5">
    <source>
        <dbReference type="EMBL" id="PLL42571.1"/>
    </source>
</evidence>
<organism evidence="5 6">
    <name type="scientific">Klebsiella michiganensis</name>
    <dbReference type="NCBI Taxonomy" id="1134687"/>
    <lineage>
        <taxon>Bacteria</taxon>
        <taxon>Pseudomonadati</taxon>
        <taxon>Pseudomonadota</taxon>
        <taxon>Gammaproteobacteria</taxon>
        <taxon>Enterobacterales</taxon>
        <taxon>Enterobacteriaceae</taxon>
        <taxon>Klebsiella/Raoultella group</taxon>
        <taxon>Klebsiella</taxon>
    </lineage>
</organism>
<dbReference type="SUPFAM" id="SSF51011">
    <property type="entry name" value="Glycosyl hydrolase domain"/>
    <property type="match status" value="1"/>
</dbReference>
<evidence type="ECO:0000259" key="2">
    <source>
        <dbReference type="Pfam" id="PF01055"/>
    </source>
</evidence>
<comment type="caution">
    <text evidence="5">The sequence shown here is derived from an EMBL/GenBank/DDBJ whole genome shotgun (WGS) entry which is preliminary data.</text>
</comment>
<feature type="domain" description="Glycosyl hydrolase family 31 C-terminal" evidence="4">
    <location>
        <begin position="40"/>
        <end position="125"/>
    </location>
</feature>